<evidence type="ECO:0000256" key="2">
    <source>
        <dbReference type="ARBA" id="ARBA00022475"/>
    </source>
</evidence>
<keyword evidence="2" id="KW-1003">Cell membrane</keyword>
<dbReference type="RefSeq" id="WP_301663183.1">
    <property type="nucleotide sequence ID" value="NZ_VCYH01000002.1"/>
</dbReference>
<accession>A0ABT8M838</accession>
<comment type="caution">
    <text evidence="8">The sequence shown here is derived from an EMBL/GenBank/DDBJ whole genome shotgun (WGS) entry which is preliminary data.</text>
</comment>
<dbReference type="PRINTS" id="PR01434">
    <property type="entry name" value="NADHDHGNASE5"/>
</dbReference>
<keyword evidence="4 6" id="KW-1133">Transmembrane helix</keyword>
<evidence type="ECO:0000259" key="7">
    <source>
        <dbReference type="Pfam" id="PF00361"/>
    </source>
</evidence>
<dbReference type="Proteomes" id="UP001168338">
    <property type="component" value="Unassembled WGS sequence"/>
</dbReference>
<feature type="transmembrane region" description="Helical" evidence="6">
    <location>
        <begin position="385"/>
        <end position="405"/>
    </location>
</feature>
<feature type="transmembrane region" description="Helical" evidence="6">
    <location>
        <begin position="143"/>
        <end position="161"/>
    </location>
</feature>
<evidence type="ECO:0000256" key="6">
    <source>
        <dbReference type="SAM" id="Phobius"/>
    </source>
</evidence>
<feature type="transmembrane region" description="Helical" evidence="6">
    <location>
        <begin position="345"/>
        <end position="364"/>
    </location>
</feature>
<feature type="transmembrane region" description="Helical" evidence="6">
    <location>
        <begin position="173"/>
        <end position="194"/>
    </location>
</feature>
<evidence type="ECO:0000256" key="3">
    <source>
        <dbReference type="ARBA" id="ARBA00022692"/>
    </source>
</evidence>
<feature type="transmembrane region" description="Helical" evidence="6">
    <location>
        <begin position="12"/>
        <end position="31"/>
    </location>
</feature>
<sequence>MAGIIMITEHFPILVIVIALVAAYTTLLAGWVDRRYSFPIALGTIAVQFAISLYLLWEVVTNGTIHYNLGNWLPPWGIEYVVDRLSAYVLVILLLLSLLCCIYSKRSIANEIEEKKTVGFYVVFLLLVAGVCGIAITGDIFNLYVFLEISSIAAYTLVAAGRERRGFMASFNYLVMGSVSAGFILLGIGHLYVATGTLNMADLARLLPPLYDSTLIHTAFVFFIVGLSIKTALFPLHMWQPDAYTYAPSVVSALLSTIVAKMGVYATIRILFSVFTVGFIVDYLPIMEIFAWVAAVAIIAGSVLAIAQYDMKRMLAYSSVSQMGYILLGIGIANSVAMTGGILHILNHAVMKGCLFMVAGAIVYRTGVRNIDDFKGIAKKMPYTSAAFFIAAASMIGIPPTVGFMSKWYLALGALDAGQWIFVTVILASSLLSAVYFWRIFEYAYFRAEEGHDPHAPGAVDDAPASMLAPMLVLAAACVLFGLFVIVPLSIIEPVVMTLLGGG</sequence>
<dbReference type="PANTHER" id="PTHR42703:SF1">
    <property type="entry name" value="NA(+)_H(+) ANTIPORTER SUBUNIT D1"/>
    <property type="match status" value="1"/>
</dbReference>
<organism evidence="8 9">
    <name type="scientific">Methanoculleus frigidifontis</name>
    <dbReference type="NCBI Taxonomy" id="2584085"/>
    <lineage>
        <taxon>Archaea</taxon>
        <taxon>Methanobacteriati</taxon>
        <taxon>Methanobacteriota</taxon>
        <taxon>Stenosarchaea group</taxon>
        <taxon>Methanomicrobia</taxon>
        <taxon>Methanomicrobiales</taxon>
        <taxon>Methanomicrobiaceae</taxon>
        <taxon>Methanoculleus</taxon>
    </lineage>
</organism>
<feature type="transmembrane region" description="Helical" evidence="6">
    <location>
        <begin position="417"/>
        <end position="438"/>
    </location>
</feature>
<dbReference type="InterPro" id="IPR001750">
    <property type="entry name" value="ND/Mrp_TM"/>
</dbReference>
<dbReference type="InterPro" id="IPR050586">
    <property type="entry name" value="CPA3_Na-H_Antiporter_D"/>
</dbReference>
<keyword evidence="5 6" id="KW-0472">Membrane</keyword>
<gene>
    <name evidence="8" type="ORF">FGU65_04185</name>
</gene>
<feature type="transmembrane region" description="Helical" evidence="6">
    <location>
        <begin position="289"/>
        <end position="307"/>
    </location>
</feature>
<feature type="transmembrane region" description="Helical" evidence="6">
    <location>
        <begin position="472"/>
        <end position="492"/>
    </location>
</feature>
<keyword evidence="9" id="KW-1185">Reference proteome</keyword>
<feature type="transmembrane region" description="Helical" evidence="6">
    <location>
        <begin position="117"/>
        <end position="137"/>
    </location>
</feature>
<dbReference type="PANTHER" id="PTHR42703">
    <property type="entry name" value="NADH DEHYDROGENASE"/>
    <property type="match status" value="1"/>
</dbReference>
<feature type="transmembrane region" description="Helical" evidence="6">
    <location>
        <begin position="214"/>
        <end position="233"/>
    </location>
</feature>
<feature type="domain" description="NADH:quinone oxidoreductase/Mrp antiporter transmembrane" evidence="7">
    <location>
        <begin position="139"/>
        <end position="432"/>
    </location>
</feature>
<keyword evidence="3 6" id="KW-0812">Transmembrane</keyword>
<dbReference type="EMBL" id="VCYH01000002">
    <property type="protein sequence ID" value="MDN7024096.1"/>
    <property type="molecule type" value="Genomic_DNA"/>
</dbReference>
<feature type="transmembrane region" description="Helical" evidence="6">
    <location>
        <begin position="314"/>
        <end position="333"/>
    </location>
</feature>
<proteinExistence type="predicted"/>
<evidence type="ECO:0000313" key="8">
    <source>
        <dbReference type="EMBL" id="MDN7024096.1"/>
    </source>
</evidence>
<reference evidence="8" key="1">
    <citation type="submission" date="2019-05" db="EMBL/GenBank/DDBJ databases">
        <title>Methanoculleus sp. FWC-SCC1, a methanogenic archaeon isolated from deep marine cold seep.</title>
        <authorList>
            <person name="Chen Y.-W."/>
            <person name="Chen S.-C."/>
            <person name="Teng N.-H."/>
            <person name="Lai M.-C."/>
        </authorList>
    </citation>
    <scope>NUCLEOTIDE SEQUENCE</scope>
    <source>
        <strain evidence="8">FWC-SCC1</strain>
    </source>
</reference>
<comment type="subcellular location">
    <subcellularLocation>
        <location evidence="1">Cell membrane</location>
        <topology evidence="1">Multi-pass membrane protein</topology>
    </subcellularLocation>
</comment>
<evidence type="ECO:0000256" key="1">
    <source>
        <dbReference type="ARBA" id="ARBA00004651"/>
    </source>
</evidence>
<protein>
    <submittedName>
        <fullName evidence="8">Monovalent cation/H+ antiporter subunit D family protein</fullName>
    </submittedName>
</protein>
<evidence type="ECO:0000256" key="5">
    <source>
        <dbReference type="ARBA" id="ARBA00023136"/>
    </source>
</evidence>
<name>A0ABT8M838_9EURY</name>
<feature type="transmembrane region" description="Helical" evidence="6">
    <location>
        <begin position="85"/>
        <end position="105"/>
    </location>
</feature>
<feature type="transmembrane region" description="Helical" evidence="6">
    <location>
        <begin position="38"/>
        <end position="57"/>
    </location>
</feature>
<evidence type="ECO:0000256" key="4">
    <source>
        <dbReference type="ARBA" id="ARBA00022989"/>
    </source>
</evidence>
<dbReference type="Pfam" id="PF00361">
    <property type="entry name" value="Proton_antipo_M"/>
    <property type="match status" value="1"/>
</dbReference>
<evidence type="ECO:0000313" key="9">
    <source>
        <dbReference type="Proteomes" id="UP001168338"/>
    </source>
</evidence>